<evidence type="ECO:0000256" key="1">
    <source>
        <dbReference type="SAM" id="MobiDB-lite"/>
    </source>
</evidence>
<name>A0ABP8TZG1_9ACTN</name>
<evidence type="ECO:0000313" key="2">
    <source>
        <dbReference type="EMBL" id="GAA4617302.1"/>
    </source>
</evidence>
<comment type="caution">
    <text evidence="2">The sequence shown here is derived from an EMBL/GenBank/DDBJ whole genome shotgun (WGS) entry which is preliminary data.</text>
</comment>
<protein>
    <submittedName>
        <fullName evidence="2">Lipoprotein</fullName>
    </submittedName>
</protein>
<proteinExistence type="predicted"/>
<reference evidence="3" key="1">
    <citation type="journal article" date="2019" name="Int. J. Syst. Evol. Microbiol.">
        <title>The Global Catalogue of Microorganisms (GCM) 10K type strain sequencing project: providing services to taxonomists for standard genome sequencing and annotation.</title>
        <authorList>
            <consortium name="The Broad Institute Genomics Platform"/>
            <consortium name="The Broad Institute Genome Sequencing Center for Infectious Disease"/>
            <person name="Wu L."/>
            <person name="Ma J."/>
        </authorList>
    </citation>
    <scope>NUCLEOTIDE SEQUENCE [LARGE SCALE GENOMIC DNA]</scope>
    <source>
        <strain evidence="3">JCM 17938</strain>
    </source>
</reference>
<organism evidence="2 3">
    <name type="scientific">Actinoallomurus liliacearum</name>
    <dbReference type="NCBI Taxonomy" id="1080073"/>
    <lineage>
        <taxon>Bacteria</taxon>
        <taxon>Bacillati</taxon>
        <taxon>Actinomycetota</taxon>
        <taxon>Actinomycetes</taxon>
        <taxon>Streptosporangiales</taxon>
        <taxon>Thermomonosporaceae</taxon>
        <taxon>Actinoallomurus</taxon>
    </lineage>
</organism>
<accession>A0ABP8TZG1</accession>
<keyword evidence="3" id="KW-1185">Reference proteome</keyword>
<dbReference type="Proteomes" id="UP001500212">
    <property type="component" value="Unassembled WGS sequence"/>
</dbReference>
<keyword evidence="2" id="KW-0449">Lipoprotein</keyword>
<feature type="compositionally biased region" description="Low complexity" evidence="1">
    <location>
        <begin position="26"/>
        <end position="35"/>
    </location>
</feature>
<evidence type="ECO:0000313" key="3">
    <source>
        <dbReference type="Proteomes" id="UP001500212"/>
    </source>
</evidence>
<feature type="region of interest" description="Disordered" evidence="1">
    <location>
        <begin position="23"/>
        <end position="53"/>
    </location>
</feature>
<gene>
    <name evidence="2" type="ORF">GCM10023195_77190</name>
</gene>
<dbReference type="EMBL" id="BAABHJ010000039">
    <property type="protein sequence ID" value="GAA4617302.1"/>
    <property type="molecule type" value="Genomic_DNA"/>
</dbReference>
<sequence>MIHVGGAVVLVAALAACGGGNGQSVAASGRTAARAPSPPPTPKETNPPGDIPDSQVFVPFTAAGGLFTVKVPEGWARSQNGSATAFTDKLNTVRVEARPAAGAPTVTSVRATELPQIRSSSPGFTPGDVTLVQRKAGPVVRITYRAQSPANPVTGKTTQDAVERYEFWKAGNEAILTLSGPVGADNVDPWRTITDSLRWLR</sequence>